<feature type="compositionally biased region" description="Basic and acidic residues" evidence="2">
    <location>
        <begin position="43"/>
        <end position="58"/>
    </location>
</feature>
<accession>A0A8J3DBT9</accession>
<keyword evidence="4" id="KW-1185">Reference proteome</keyword>
<gene>
    <name evidence="3" type="ORF">GCM10007047_18200</name>
</gene>
<evidence type="ECO:0000256" key="1">
    <source>
        <dbReference type="SAM" id="Coils"/>
    </source>
</evidence>
<name>A0A8J3DBT9_9BACT</name>
<sequence length="113" mass="12824">MPTKKKQPDPEYVADTPAREALEAKLAAEDVPEESGPNPNHTPRHEPSLEEQERISKIQTRKAREVRLRQMRRLDKALDVHLKNLEEVITEQAAKISEQQATIAQLEAQLAAK</sequence>
<reference evidence="3" key="2">
    <citation type="submission" date="2020-09" db="EMBL/GenBank/DDBJ databases">
        <authorList>
            <person name="Sun Q."/>
            <person name="Kim S."/>
        </authorList>
    </citation>
    <scope>NUCLEOTIDE SEQUENCE</scope>
    <source>
        <strain evidence="3">KCTC 12870</strain>
    </source>
</reference>
<organism evidence="3 4">
    <name type="scientific">Cerasicoccus arenae</name>
    <dbReference type="NCBI Taxonomy" id="424488"/>
    <lineage>
        <taxon>Bacteria</taxon>
        <taxon>Pseudomonadati</taxon>
        <taxon>Verrucomicrobiota</taxon>
        <taxon>Opitutia</taxon>
        <taxon>Puniceicoccales</taxon>
        <taxon>Cerasicoccaceae</taxon>
        <taxon>Cerasicoccus</taxon>
    </lineage>
</organism>
<evidence type="ECO:0000313" key="4">
    <source>
        <dbReference type="Proteomes" id="UP000642829"/>
    </source>
</evidence>
<comment type="caution">
    <text evidence="3">The sequence shown here is derived from an EMBL/GenBank/DDBJ whole genome shotgun (WGS) entry which is preliminary data.</text>
</comment>
<feature type="coiled-coil region" evidence="1">
    <location>
        <begin position="82"/>
        <end position="109"/>
    </location>
</feature>
<dbReference type="EMBL" id="BMXG01000010">
    <property type="protein sequence ID" value="GHC02056.1"/>
    <property type="molecule type" value="Genomic_DNA"/>
</dbReference>
<reference evidence="3" key="1">
    <citation type="journal article" date="2014" name="Int. J. Syst. Evol. Microbiol.">
        <title>Complete genome sequence of Corynebacterium casei LMG S-19264T (=DSM 44701T), isolated from a smear-ripened cheese.</title>
        <authorList>
            <consortium name="US DOE Joint Genome Institute (JGI-PGF)"/>
            <person name="Walter F."/>
            <person name="Albersmeier A."/>
            <person name="Kalinowski J."/>
            <person name="Ruckert C."/>
        </authorList>
    </citation>
    <scope>NUCLEOTIDE SEQUENCE</scope>
    <source>
        <strain evidence="3">KCTC 12870</strain>
    </source>
</reference>
<protein>
    <submittedName>
        <fullName evidence="3">Uncharacterized protein</fullName>
    </submittedName>
</protein>
<evidence type="ECO:0000256" key="2">
    <source>
        <dbReference type="SAM" id="MobiDB-lite"/>
    </source>
</evidence>
<evidence type="ECO:0000313" key="3">
    <source>
        <dbReference type="EMBL" id="GHC02056.1"/>
    </source>
</evidence>
<keyword evidence="1" id="KW-0175">Coiled coil</keyword>
<dbReference type="AlphaFoldDB" id="A0A8J3DBT9"/>
<dbReference type="RefSeq" id="WP_189514313.1">
    <property type="nucleotide sequence ID" value="NZ_BMXG01000010.1"/>
</dbReference>
<dbReference type="Proteomes" id="UP000642829">
    <property type="component" value="Unassembled WGS sequence"/>
</dbReference>
<proteinExistence type="predicted"/>
<feature type="region of interest" description="Disordered" evidence="2">
    <location>
        <begin position="26"/>
        <end position="58"/>
    </location>
</feature>